<reference evidence="1 2" key="1">
    <citation type="submission" date="2023-10" db="EMBL/GenBank/DDBJ databases">
        <title>Genome-Wide Identification Analysis in wild type Solanum Pinnatisectum Reveals Some Genes Defensing Phytophthora Infestans.</title>
        <authorList>
            <person name="Sun C."/>
        </authorList>
    </citation>
    <scope>NUCLEOTIDE SEQUENCE [LARGE SCALE GENOMIC DNA]</scope>
    <source>
        <strain evidence="1">LQN</strain>
        <tissue evidence="1">Leaf</tissue>
    </source>
</reference>
<evidence type="ECO:0008006" key="3">
    <source>
        <dbReference type="Google" id="ProtNLM"/>
    </source>
</evidence>
<evidence type="ECO:0000313" key="2">
    <source>
        <dbReference type="Proteomes" id="UP001311915"/>
    </source>
</evidence>
<proteinExistence type="predicted"/>
<evidence type="ECO:0000313" key="1">
    <source>
        <dbReference type="EMBL" id="KAK4710019.1"/>
    </source>
</evidence>
<organism evidence="1 2">
    <name type="scientific">Solanum pinnatisectum</name>
    <name type="common">tansyleaf nightshade</name>
    <dbReference type="NCBI Taxonomy" id="50273"/>
    <lineage>
        <taxon>Eukaryota</taxon>
        <taxon>Viridiplantae</taxon>
        <taxon>Streptophyta</taxon>
        <taxon>Embryophyta</taxon>
        <taxon>Tracheophyta</taxon>
        <taxon>Spermatophyta</taxon>
        <taxon>Magnoliopsida</taxon>
        <taxon>eudicotyledons</taxon>
        <taxon>Gunneridae</taxon>
        <taxon>Pentapetalae</taxon>
        <taxon>asterids</taxon>
        <taxon>lamiids</taxon>
        <taxon>Solanales</taxon>
        <taxon>Solanaceae</taxon>
        <taxon>Solanoideae</taxon>
        <taxon>Solaneae</taxon>
        <taxon>Solanum</taxon>
    </lineage>
</organism>
<dbReference type="EMBL" id="JAWPEI010000011">
    <property type="protein sequence ID" value="KAK4710019.1"/>
    <property type="molecule type" value="Genomic_DNA"/>
</dbReference>
<gene>
    <name evidence="1" type="ORF">R3W88_004532</name>
</gene>
<protein>
    <recommendedName>
        <fullName evidence="3">Reverse transcriptase</fullName>
    </recommendedName>
</protein>
<name>A0AAV9K9Q0_9SOLN</name>
<sequence>MNEVHAGVCGPHMNGYVLAKKILRVKTRLEQLTLIDGKRLTAVYFGQLYQERIARAYNKKVHPRYFEVGQLVLKCILPHQKEAKGKFAPNWQGPYLIKEVLSKGALHLTDVERKITGIIVNADTVKRYYT</sequence>
<dbReference type="Proteomes" id="UP001311915">
    <property type="component" value="Unassembled WGS sequence"/>
</dbReference>
<dbReference type="PANTHER" id="PTHR48475:SF1">
    <property type="entry name" value="RNASE H TYPE-1 DOMAIN-CONTAINING PROTEIN"/>
    <property type="match status" value="1"/>
</dbReference>
<dbReference type="PANTHER" id="PTHR48475">
    <property type="entry name" value="RIBONUCLEASE H"/>
    <property type="match status" value="1"/>
</dbReference>
<dbReference type="AlphaFoldDB" id="A0AAV9K9Q0"/>
<keyword evidence="2" id="KW-1185">Reference proteome</keyword>
<accession>A0AAV9K9Q0</accession>
<comment type="caution">
    <text evidence="1">The sequence shown here is derived from an EMBL/GenBank/DDBJ whole genome shotgun (WGS) entry which is preliminary data.</text>
</comment>